<dbReference type="Proteomes" id="UP000239326">
    <property type="component" value="Chromosome"/>
</dbReference>
<accession>A0A2S0N4E5</accession>
<gene>
    <name evidence="1" type="ORF">C6571_17295</name>
</gene>
<reference evidence="1 2" key="1">
    <citation type="submission" date="2018-03" db="EMBL/GenBank/DDBJ databases">
        <title>Genome sequencing of Simplicispira sp.</title>
        <authorList>
            <person name="Kim S.-J."/>
            <person name="Heo J."/>
            <person name="Kwon S.-W."/>
        </authorList>
    </citation>
    <scope>NUCLEOTIDE SEQUENCE [LARGE SCALE GENOMIC DNA]</scope>
    <source>
        <strain evidence="1 2">SC1-8</strain>
    </source>
</reference>
<organism evidence="1 2">
    <name type="scientific">Simplicispira suum</name>
    <dbReference type="NCBI Taxonomy" id="2109915"/>
    <lineage>
        <taxon>Bacteria</taxon>
        <taxon>Pseudomonadati</taxon>
        <taxon>Pseudomonadota</taxon>
        <taxon>Betaproteobacteria</taxon>
        <taxon>Burkholderiales</taxon>
        <taxon>Comamonadaceae</taxon>
        <taxon>Simplicispira</taxon>
    </lineage>
</organism>
<proteinExistence type="predicted"/>
<name>A0A2S0N4E5_9BURK</name>
<dbReference type="AlphaFoldDB" id="A0A2S0N4E5"/>
<evidence type="ECO:0000313" key="1">
    <source>
        <dbReference type="EMBL" id="AVO42821.1"/>
    </source>
</evidence>
<protein>
    <submittedName>
        <fullName evidence="1">Uncharacterized protein</fullName>
    </submittedName>
</protein>
<sequence>MVGATQWVCTSFFFAPAFLGGFSMTIFSSHACAPKLAALVATLLLVVTPAQAFETEAIGKLTANFGGEAITQPTVHIQSGKEKSNTAFLFVQKVGFSNLSLSGYSADNKRLGIDVSYMSLQPGPKTAQIEQTVTYAPGGSTAFWTSDGAPKPAKITFTTFEAKGNEGRAIGKFEALVCYVKTPTAEPDTKNCRPIEGSFDTKFFVEKQSAS</sequence>
<dbReference type="KEGG" id="simp:C6571_17295"/>
<evidence type="ECO:0000313" key="2">
    <source>
        <dbReference type="Proteomes" id="UP000239326"/>
    </source>
</evidence>
<keyword evidence="2" id="KW-1185">Reference proteome</keyword>
<dbReference type="EMBL" id="CP027669">
    <property type="protein sequence ID" value="AVO42821.1"/>
    <property type="molecule type" value="Genomic_DNA"/>
</dbReference>